<name>A0ABN9PB70_9DINO</name>
<evidence type="ECO:0000313" key="1">
    <source>
        <dbReference type="EMBL" id="CAK0789442.1"/>
    </source>
</evidence>
<keyword evidence="2" id="KW-1185">Reference proteome</keyword>
<sequence length="59" mass="6499">DPIILMWGAESLREGWTALKQLEEDEPTIAAASVVRKNPRILTITMAAQPSAANQSDRH</sequence>
<accession>A0ABN9PB70</accession>
<comment type="caution">
    <text evidence="1">The sequence shown here is derived from an EMBL/GenBank/DDBJ whole genome shotgun (WGS) entry which is preliminary data.</text>
</comment>
<dbReference type="EMBL" id="CAUYUJ010000235">
    <property type="protein sequence ID" value="CAK0789442.1"/>
    <property type="molecule type" value="Genomic_DNA"/>
</dbReference>
<evidence type="ECO:0000313" key="2">
    <source>
        <dbReference type="Proteomes" id="UP001189429"/>
    </source>
</evidence>
<dbReference type="Proteomes" id="UP001189429">
    <property type="component" value="Unassembled WGS sequence"/>
</dbReference>
<gene>
    <name evidence="1" type="ORF">PCOR1329_LOCUS1004</name>
</gene>
<feature type="non-terminal residue" evidence="1">
    <location>
        <position position="1"/>
    </location>
</feature>
<organism evidence="1 2">
    <name type="scientific">Prorocentrum cordatum</name>
    <dbReference type="NCBI Taxonomy" id="2364126"/>
    <lineage>
        <taxon>Eukaryota</taxon>
        <taxon>Sar</taxon>
        <taxon>Alveolata</taxon>
        <taxon>Dinophyceae</taxon>
        <taxon>Prorocentrales</taxon>
        <taxon>Prorocentraceae</taxon>
        <taxon>Prorocentrum</taxon>
    </lineage>
</organism>
<proteinExistence type="predicted"/>
<protein>
    <submittedName>
        <fullName evidence="1">Uncharacterized protein</fullName>
    </submittedName>
</protein>
<reference evidence="1" key="1">
    <citation type="submission" date="2023-10" db="EMBL/GenBank/DDBJ databases">
        <authorList>
            <person name="Chen Y."/>
            <person name="Shah S."/>
            <person name="Dougan E. K."/>
            <person name="Thang M."/>
            <person name="Chan C."/>
        </authorList>
    </citation>
    <scope>NUCLEOTIDE SEQUENCE [LARGE SCALE GENOMIC DNA]</scope>
</reference>